<dbReference type="GO" id="GO:0006352">
    <property type="term" value="P:DNA-templated transcription initiation"/>
    <property type="evidence" value="ECO:0007669"/>
    <property type="project" value="InterPro"/>
</dbReference>
<keyword evidence="2" id="KW-0805">Transcription regulation</keyword>
<dbReference type="Pfam" id="PF04542">
    <property type="entry name" value="Sigma70_r2"/>
    <property type="match status" value="1"/>
</dbReference>
<dbReference type="GO" id="GO:0016987">
    <property type="term" value="F:sigma factor activity"/>
    <property type="evidence" value="ECO:0007669"/>
    <property type="project" value="UniProtKB-KW"/>
</dbReference>
<keyword evidence="4" id="KW-0804">Transcription</keyword>
<dbReference type="PANTHER" id="PTHR43133:SF46">
    <property type="entry name" value="RNA POLYMERASE SIGMA-70 FACTOR ECF SUBFAMILY"/>
    <property type="match status" value="1"/>
</dbReference>
<keyword evidence="8" id="KW-1185">Reference proteome</keyword>
<dbReference type="Gene3D" id="1.10.1740.10">
    <property type="match status" value="1"/>
</dbReference>
<evidence type="ECO:0000313" key="7">
    <source>
        <dbReference type="EMBL" id="KHM53199.1"/>
    </source>
</evidence>
<dbReference type="NCBIfam" id="TIGR02937">
    <property type="entry name" value="sigma70-ECF"/>
    <property type="match status" value="1"/>
</dbReference>
<feature type="domain" description="RNA polymerase sigma factor 70 region 4 type 2" evidence="6">
    <location>
        <begin position="122"/>
        <end position="172"/>
    </location>
</feature>
<dbReference type="InterPro" id="IPR039425">
    <property type="entry name" value="RNA_pol_sigma-70-like"/>
</dbReference>
<dbReference type="Pfam" id="PF08281">
    <property type="entry name" value="Sigma70_r4_2"/>
    <property type="match status" value="1"/>
</dbReference>
<dbReference type="Proteomes" id="UP000030993">
    <property type="component" value="Unassembled WGS sequence"/>
</dbReference>
<dbReference type="AlphaFoldDB" id="A0A0B2K077"/>
<dbReference type="SUPFAM" id="SSF88946">
    <property type="entry name" value="Sigma2 domain of RNA polymerase sigma factors"/>
    <property type="match status" value="1"/>
</dbReference>
<dbReference type="InterPro" id="IPR013249">
    <property type="entry name" value="RNA_pol_sigma70_r4_t2"/>
</dbReference>
<dbReference type="STRING" id="82374.NZ47_00060"/>
<organism evidence="7 8">
    <name type="scientific">Anaerovibrio lipolyticus</name>
    <dbReference type="NCBI Taxonomy" id="82374"/>
    <lineage>
        <taxon>Bacteria</taxon>
        <taxon>Bacillati</taxon>
        <taxon>Bacillota</taxon>
        <taxon>Negativicutes</taxon>
        <taxon>Selenomonadales</taxon>
        <taxon>Selenomonadaceae</taxon>
        <taxon>Anaerovibrio</taxon>
    </lineage>
</organism>
<accession>A0A0B2K077</accession>
<evidence type="ECO:0008006" key="9">
    <source>
        <dbReference type="Google" id="ProtNLM"/>
    </source>
</evidence>
<dbReference type="Gene3D" id="1.10.10.10">
    <property type="entry name" value="Winged helix-like DNA-binding domain superfamily/Winged helix DNA-binding domain"/>
    <property type="match status" value="1"/>
</dbReference>
<dbReference type="GO" id="GO:0003677">
    <property type="term" value="F:DNA binding"/>
    <property type="evidence" value="ECO:0007669"/>
    <property type="project" value="InterPro"/>
</dbReference>
<evidence type="ECO:0000259" key="5">
    <source>
        <dbReference type="Pfam" id="PF04542"/>
    </source>
</evidence>
<comment type="similarity">
    <text evidence="1">Belongs to the sigma-70 factor family. ECF subfamily.</text>
</comment>
<dbReference type="InterPro" id="IPR036388">
    <property type="entry name" value="WH-like_DNA-bd_sf"/>
</dbReference>
<reference evidence="7 8" key="1">
    <citation type="journal article" date="2013" name="PLoS ONE">
        <title>Identification and characterization of three novel lipases belonging to families II and V from Anaerovibrio lipolyticus 5ST.</title>
        <authorList>
            <person name="Prive F."/>
            <person name="Kaderbhai N.N."/>
            <person name="Girdwood S."/>
            <person name="Worgan H.J."/>
            <person name="Pinloche E."/>
            <person name="Scollan N.D."/>
            <person name="Huws S.A."/>
            <person name="Newbold C.J."/>
        </authorList>
    </citation>
    <scope>NUCLEOTIDE SEQUENCE [LARGE SCALE GENOMIC DNA]</scope>
    <source>
        <strain evidence="7 8">5S</strain>
    </source>
</reference>
<evidence type="ECO:0000256" key="1">
    <source>
        <dbReference type="ARBA" id="ARBA00010641"/>
    </source>
</evidence>
<dbReference type="InterPro" id="IPR007627">
    <property type="entry name" value="RNA_pol_sigma70_r2"/>
</dbReference>
<protein>
    <recommendedName>
        <fullName evidence="9">RNA polymerase subunit sigma-24</fullName>
    </recommendedName>
</protein>
<sequence>MEEKDWNIIAKEALHDDFAFDELYEHFFPRIYNLIYARVKDAATADDIVSDVFEKLVTHLDSFDSTKASFATWLSRIATRTLTDYYRWQSHRQNVEWDDVFSPKVDDKDAPDGQLLEQEGKKELLLALGKLSEREQQIIELKFWGDMNNKEIAETIGISSANVGVILFRAMGTLRQILGRE</sequence>
<evidence type="ECO:0000256" key="4">
    <source>
        <dbReference type="ARBA" id="ARBA00023163"/>
    </source>
</evidence>
<evidence type="ECO:0000256" key="3">
    <source>
        <dbReference type="ARBA" id="ARBA00023082"/>
    </source>
</evidence>
<dbReference type="InterPro" id="IPR013324">
    <property type="entry name" value="RNA_pol_sigma_r3/r4-like"/>
</dbReference>
<dbReference type="eggNOG" id="COG1595">
    <property type="taxonomic scope" value="Bacteria"/>
</dbReference>
<keyword evidence="3" id="KW-0731">Sigma factor</keyword>
<dbReference type="SUPFAM" id="SSF88659">
    <property type="entry name" value="Sigma3 and sigma4 domains of RNA polymerase sigma factors"/>
    <property type="match status" value="1"/>
</dbReference>
<dbReference type="PANTHER" id="PTHR43133">
    <property type="entry name" value="RNA POLYMERASE ECF-TYPE SIGMA FACTO"/>
    <property type="match status" value="1"/>
</dbReference>
<name>A0A0B2K077_9FIRM</name>
<dbReference type="CDD" id="cd06171">
    <property type="entry name" value="Sigma70_r4"/>
    <property type="match status" value="1"/>
</dbReference>
<proteinExistence type="inferred from homology"/>
<evidence type="ECO:0000313" key="8">
    <source>
        <dbReference type="Proteomes" id="UP000030993"/>
    </source>
</evidence>
<dbReference type="EMBL" id="JSCE01000002">
    <property type="protein sequence ID" value="KHM53199.1"/>
    <property type="molecule type" value="Genomic_DNA"/>
</dbReference>
<feature type="domain" description="RNA polymerase sigma-70 region 2" evidence="5">
    <location>
        <begin position="23"/>
        <end position="90"/>
    </location>
</feature>
<dbReference type="InterPro" id="IPR014284">
    <property type="entry name" value="RNA_pol_sigma-70_dom"/>
</dbReference>
<dbReference type="RefSeq" id="WP_039205570.1">
    <property type="nucleotide sequence ID" value="NZ_JSCE01000002.1"/>
</dbReference>
<gene>
    <name evidence="7" type="ORF">NZ47_00060</name>
</gene>
<dbReference type="InterPro" id="IPR013325">
    <property type="entry name" value="RNA_pol_sigma_r2"/>
</dbReference>
<comment type="caution">
    <text evidence="7">The sequence shown here is derived from an EMBL/GenBank/DDBJ whole genome shotgun (WGS) entry which is preliminary data.</text>
</comment>
<evidence type="ECO:0000259" key="6">
    <source>
        <dbReference type="Pfam" id="PF08281"/>
    </source>
</evidence>
<evidence type="ECO:0000256" key="2">
    <source>
        <dbReference type="ARBA" id="ARBA00023015"/>
    </source>
</evidence>